<dbReference type="Proteomes" id="UP000178912">
    <property type="component" value="Unassembled WGS sequence"/>
</dbReference>
<keyword evidence="2" id="KW-1185">Reference proteome</keyword>
<evidence type="ECO:0000313" key="1">
    <source>
        <dbReference type="EMBL" id="CZS92389.1"/>
    </source>
</evidence>
<accession>A0A1E1K2V7</accession>
<evidence type="ECO:0000313" key="2">
    <source>
        <dbReference type="Proteomes" id="UP000178912"/>
    </source>
</evidence>
<organism evidence="1 2">
    <name type="scientific">Rhynchosporium agropyri</name>
    <dbReference type="NCBI Taxonomy" id="914238"/>
    <lineage>
        <taxon>Eukaryota</taxon>
        <taxon>Fungi</taxon>
        <taxon>Dikarya</taxon>
        <taxon>Ascomycota</taxon>
        <taxon>Pezizomycotina</taxon>
        <taxon>Leotiomycetes</taxon>
        <taxon>Helotiales</taxon>
        <taxon>Ploettnerulaceae</taxon>
        <taxon>Rhynchosporium</taxon>
    </lineage>
</organism>
<dbReference type="EMBL" id="FJUX01000012">
    <property type="protein sequence ID" value="CZS92389.1"/>
    <property type="molecule type" value="Genomic_DNA"/>
</dbReference>
<sequence>MATLEGETYSFWVKQTYHFGITVPSPVESCHATLKLYLQRRHADLKRCILQITALLERSIYRHSINIAQQQLGPRHTTNIPLLATALPFVHSRALQIIILQYSKLIASGPPPNSCLCTTNQAFGLPCFYTIRKRQQEGGSVLLGDIHHHWYYNSPESTKSAPPAFLHDHHNIFLTS</sequence>
<proteinExistence type="predicted"/>
<name>A0A1E1K2V7_9HELO</name>
<dbReference type="AlphaFoldDB" id="A0A1E1K2V7"/>
<gene>
    <name evidence="1" type="ORF">RAG0_02817</name>
</gene>
<dbReference type="OrthoDB" id="3599509at2759"/>
<reference evidence="2" key="1">
    <citation type="submission" date="2016-03" db="EMBL/GenBank/DDBJ databases">
        <authorList>
            <person name="Guldener U."/>
        </authorList>
    </citation>
    <scope>NUCLEOTIDE SEQUENCE [LARGE SCALE GENOMIC DNA]</scope>
    <source>
        <strain evidence="2">04CH-RAC-A.6.1</strain>
    </source>
</reference>
<protein>
    <submittedName>
        <fullName evidence="1">Uncharacterized protein</fullName>
    </submittedName>
</protein>